<gene>
    <name evidence="2" type="ORF">CHRIB12_LOCUS23979</name>
</gene>
<dbReference type="AlphaFoldDB" id="A0A916A030"/>
<organism evidence="2 3">
    <name type="scientific">Rhizophagus irregularis</name>
    <dbReference type="NCBI Taxonomy" id="588596"/>
    <lineage>
        <taxon>Eukaryota</taxon>
        <taxon>Fungi</taxon>
        <taxon>Fungi incertae sedis</taxon>
        <taxon>Mucoromycota</taxon>
        <taxon>Glomeromycotina</taxon>
        <taxon>Glomeromycetes</taxon>
        <taxon>Glomerales</taxon>
        <taxon>Glomeraceae</taxon>
        <taxon>Rhizophagus</taxon>
    </lineage>
</organism>
<proteinExistence type="predicted"/>
<dbReference type="EMBL" id="CAGKOT010000102">
    <property type="protein sequence ID" value="CAB5395705.1"/>
    <property type="molecule type" value="Genomic_DNA"/>
</dbReference>
<evidence type="ECO:0000256" key="1">
    <source>
        <dbReference type="SAM" id="Phobius"/>
    </source>
</evidence>
<reference evidence="2" key="1">
    <citation type="submission" date="2020-05" db="EMBL/GenBank/DDBJ databases">
        <authorList>
            <person name="Rincon C."/>
            <person name="Sanders R I."/>
            <person name="Robbins C."/>
            <person name="Chaturvedi A."/>
        </authorList>
    </citation>
    <scope>NUCLEOTIDE SEQUENCE</scope>
    <source>
        <strain evidence="2">CHB12</strain>
    </source>
</reference>
<protein>
    <submittedName>
        <fullName evidence="2">Uncharacterized protein</fullName>
    </submittedName>
</protein>
<feature type="transmembrane region" description="Helical" evidence="1">
    <location>
        <begin position="20"/>
        <end position="42"/>
    </location>
</feature>
<feature type="transmembrane region" description="Helical" evidence="1">
    <location>
        <begin position="54"/>
        <end position="71"/>
    </location>
</feature>
<dbReference type="Proteomes" id="UP000684084">
    <property type="component" value="Unassembled WGS sequence"/>
</dbReference>
<evidence type="ECO:0000313" key="3">
    <source>
        <dbReference type="Proteomes" id="UP000684084"/>
    </source>
</evidence>
<name>A0A916A030_9GLOM</name>
<comment type="caution">
    <text evidence="2">The sequence shown here is derived from an EMBL/GenBank/DDBJ whole genome shotgun (WGS) entry which is preliminary data.</text>
</comment>
<keyword evidence="1" id="KW-1133">Transmembrane helix</keyword>
<evidence type="ECO:0000313" key="2">
    <source>
        <dbReference type="EMBL" id="CAB5395705.1"/>
    </source>
</evidence>
<dbReference type="OrthoDB" id="10304805at2759"/>
<keyword evidence="1" id="KW-0812">Transmembrane</keyword>
<sequence length="80" mass="9039">MALSSPADEMLVSKWCEIGLQSLLNLYYSFSRAIVCITITIVNKRQGERGISFFFLNGIVIIGRGYGYVIIKSEHFDSEE</sequence>
<accession>A0A916A030</accession>
<keyword evidence="1" id="KW-0472">Membrane</keyword>